<dbReference type="EMBL" id="JBHSZO010000001">
    <property type="protein sequence ID" value="MFC7216673.1"/>
    <property type="molecule type" value="Genomic_DNA"/>
</dbReference>
<keyword evidence="1" id="KW-1133">Transmembrane helix</keyword>
<evidence type="ECO:0000313" key="2">
    <source>
        <dbReference type="EMBL" id="MFC7216673.1"/>
    </source>
</evidence>
<keyword evidence="1" id="KW-0812">Transmembrane</keyword>
<evidence type="ECO:0000313" key="3">
    <source>
        <dbReference type="Proteomes" id="UP001596413"/>
    </source>
</evidence>
<comment type="caution">
    <text evidence="2">The sequence shown here is derived from an EMBL/GenBank/DDBJ whole genome shotgun (WGS) entry which is preliminary data.</text>
</comment>
<dbReference type="RefSeq" id="WP_386410386.1">
    <property type="nucleotide sequence ID" value="NZ_JBHSZO010000001.1"/>
</dbReference>
<dbReference type="Proteomes" id="UP001596413">
    <property type="component" value="Unassembled WGS sequence"/>
</dbReference>
<reference evidence="3" key="1">
    <citation type="journal article" date="2019" name="Int. J. Syst. Evol. Microbiol.">
        <title>The Global Catalogue of Microorganisms (GCM) 10K type strain sequencing project: providing services to taxonomists for standard genome sequencing and annotation.</title>
        <authorList>
            <consortium name="The Broad Institute Genomics Platform"/>
            <consortium name="The Broad Institute Genome Sequencing Center for Infectious Disease"/>
            <person name="Wu L."/>
            <person name="Ma J."/>
        </authorList>
    </citation>
    <scope>NUCLEOTIDE SEQUENCE [LARGE SCALE GENOMIC DNA]</scope>
    <source>
        <strain evidence="3">CGMCC 1.13681</strain>
    </source>
</reference>
<proteinExistence type="predicted"/>
<name>A0ABW2G7G5_9ACTN</name>
<evidence type="ECO:0000256" key="1">
    <source>
        <dbReference type="SAM" id="Phobius"/>
    </source>
</evidence>
<protein>
    <recommendedName>
        <fullName evidence="4">Amidotransferase</fullName>
    </recommendedName>
</protein>
<keyword evidence="3" id="KW-1185">Reference proteome</keyword>
<evidence type="ECO:0008006" key="4">
    <source>
        <dbReference type="Google" id="ProtNLM"/>
    </source>
</evidence>
<keyword evidence="1" id="KW-0472">Membrane</keyword>
<organism evidence="2 3">
    <name type="scientific">Streptomyces polyrhachis</name>
    <dbReference type="NCBI Taxonomy" id="1282885"/>
    <lineage>
        <taxon>Bacteria</taxon>
        <taxon>Bacillati</taxon>
        <taxon>Actinomycetota</taxon>
        <taxon>Actinomycetes</taxon>
        <taxon>Kitasatosporales</taxon>
        <taxon>Streptomycetaceae</taxon>
        <taxon>Streptomyces</taxon>
    </lineage>
</organism>
<accession>A0ABW2G7G5</accession>
<feature type="transmembrane region" description="Helical" evidence="1">
    <location>
        <begin position="33"/>
        <end position="50"/>
    </location>
</feature>
<sequence length="52" mass="5421">MSALALLLLFVGFFFLGGFISFAKQGKPKGLLALLGLAAVLALAAGLLRVDW</sequence>
<gene>
    <name evidence="2" type="ORF">ACFQLX_00580</name>
</gene>